<gene>
    <name evidence="1" type="ORF">HMPREF0322_03870</name>
</gene>
<dbReference type="Proteomes" id="UP000004416">
    <property type="component" value="Unassembled WGS sequence"/>
</dbReference>
<name>G9XSC1_DESHA</name>
<proteinExistence type="predicted"/>
<accession>G9XSC1</accession>
<protein>
    <submittedName>
        <fullName evidence="1">Uncharacterized protein</fullName>
    </submittedName>
</protein>
<evidence type="ECO:0000313" key="1">
    <source>
        <dbReference type="EMBL" id="EHL05440.1"/>
    </source>
</evidence>
<organism evidence="1 2">
    <name type="scientific">Desulfitobacterium hafniense DP7</name>
    <dbReference type="NCBI Taxonomy" id="537010"/>
    <lineage>
        <taxon>Bacteria</taxon>
        <taxon>Bacillati</taxon>
        <taxon>Bacillota</taxon>
        <taxon>Clostridia</taxon>
        <taxon>Eubacteriales</taxon>
        <taxon>Desulfitobacteriaceae</taxon>
        <taxon>Desulfitobacterium</taxon>
    </lineage>
</organism>
<sequence>MYHILFNKITDIIEELQDIQRQTEEMYLQCQKHETIALKVYNINQSKHVGDTVKNTEKRPLR</sequence>
<dbReference type="HOGENOM" id="CLU_200339_1_0_9"/>
<dbReference type="EMBL" id="AFZX01000099">
    <property type="protein sequence ID" value="EHL05440.1"/>
    <property type="molecule type" value="Genomic_DNA"/>
</dbReference>
<comment type="caution">
    <text evidence="1">The sequence shown here is derived from an EMBL/GenBank/DDBJ whole genome shotgun (WGS) entry which is preliminary data.</text>
</comment>
<dbReference type="PATRIC" id="fig|537010.4.peg.3621"/>
<evidence type="ECO:0000313" key="2">
    <source>
        <dbReference type="Proteomes" id="UP000004416"/>
    </source>
</evidence>
<dbReference type="AlphaFoldDB" id="G9XSC1"/>
<reference evidence="1 2" key="1">
    <citation type="submission" date="2011-08" db="EMBL/GenBank/DDBJ databases">
        <authorList>
            <person name="Weinstock G."/>
            <person name="Sodergren E."/>
            <person name="Clifton S."/>
            <person name="Fulton L."/>
            <person name="Fulton B."/>
            <person name="Courtney L."/>
            <person name="Fronick C."/>
            <person name="Harrison M."/>
            <person name="Strong C."/>
            <person name="Farmer C."/>
            <person name="Delahaunty K."/>
            <person name="Markovic C."/>
            <person name="Hall O."/>
            <person name="Minx P."/>
            <person name="Tomlinson C."/>
            <person name="Mitreva M."/>
            <person name="Hou S."/>
            <person name="Chen J."/>
            <person name="Wollam A."/>
            <person name="Pepin K.H."/>
            <person name="Johnson M."/>
            <person name="Bhonagiri V."/>
            <person name="Zhang X."/>
            <person name="Suruliraj S."/>
            <person name="Warren W."/>
            <person name="Chinwalla A."/>
            <person name="Mardis E.R."/>
            <person name="Wilson R.K."/>
        </authorList>
    </citation>
    <scope>NUCLEOTIDE SEQUENCE [LARGE SCALE GENOMIC DNA]</scope>
    <source>
        <strain evidence="1 2">DP7</strain>
    </source>
</reference>